<dbReference type="Proteomes" id="UP001189429">
    <property type="component" value="Unassembled WGS sequence"/>
</dbReference>
<sequence>MRQAHDDIWPDAFPNSPQYVIHDQPEGIGDAGCVLPLQRLQLYVEFLRASSDCYRYAIVLNFCSASASKASANRDRSHSVWDCRAVGLQPWDLMAASSCVWVM</sequence>
<keyword evidence="2" id="KW-1185">Reference proteome</keyword>
<reference evidence="1" key="1">
    <citation type="submission" date="2023-10" db="EMBL/GenBank/DDBJ databases">
        <authorList>
            <person name="Chen Y."/>
            <person name="Shah S."/>
            <person name="Dougan E. K."/>
            <person name="Thang M."/>
            <person name="Chan C."/>
        </authorList>
    </citation>
    <scope>NUCLEOTIDE SEQUENCE [LARGE SCALE GENOMIC DNA]</scope>
</reference>
<gene>
    <name evidence="1" type="ORF">PCOR1329_LOCUS14460</name>
</gene>
<proteinExistence type="predicted"/>
<comment type="caution">
    <text evidence="1">The sequence shown here is derived from an EMBL/GenBank/DDBJ whole genome shotgun (WGS) entry which is preliminary data.</text>
</comment>
<accession>A0ABN9QSD1</accession>
<evidence type="ECO:0000313" key="1">
    <source>
        <dbReference type="EMBL" id="CAK0809130.1"/>
    </source>
</evidence>
<evidence type="ECO:0000313" key="2">
    <source>
        <dbReference type="Proteomes" id="UP001189429"/>
    </source>
</evidence>
<dbReference type="EMBL" id="CAUYUJ010004324">
    <property type="protein sequence ID" value="CAK0809130.1"/>
    <property type="molecule type" value="Genomic_DNA"/>
</dbReference>
<organism evidence="1 2">
    <name type="scientific">Prorocentrum cordatum</name>
    <dbReference type="NCBI Taxonomy" id="2364126"/>
    <lineage>
        <taxon>Eukaryota</taxon>
        <taxon>Sar</taxon>
        <taxon>Alveolata</taxon>
        <taxon>Dinophyceae</taxon>
        <taxon>Prorocentrales</taxon>
        <taxon>Prorocentraceae</taxon>
        <taxon>Prorocentrum</taxon>
    </lineage>
</organism>
<protein>
    <submittedName>
        <fullName evidence="1">Uncharacterized protein</fullName>
    </submittedName>
</protein>
<name>A0ABN9QSD1_9DINO</name>